<name>A0A8H6ENL6_9HELO</name>
<dbReference type="Gene3D" id="3.30.710.10">
    <property type="entry name" value="Potassium Channel Kv1.1, Chain A"/>
    <property type="match status" value="1"/>
</dbReference>
<dbReference type="OrthoDB" id="5275938at2759"/>
<dbReference type="InterPro" id="IPR011333">
    <property type="entry name" value="SKP1/BTB/POZ_sf"/>
</dbReference>
<dbReference type="EMBL" id="JABFCT010000002">
    <property type="protein sequence ID" value="KAF5878759.1"/>
    <property type="molecule type" value="Genomic_DNA"/>
</dbReference>
<gene>
    <name evidence="1" type="ORF">Bfra_000928</name>
</gene>
<accession>A0A8H6ENL6</accession>
<sequence>MSLSTIRLDPWGDLTLRVGPDGATDDYIVCPRTLARASPVFERMLYGGFAEREPSTRAAVGEWIVRLPEDNPITMGLFLSIIHGNYDETLQDLSLDEIYYLTVVVHYYDATKVLRPWATIWINHVASLVEDVNTPMLRVLWVAWELGSIPLFRIVSRYILLEFDAADFADALSCSSTQTPPGVLEHINSVRENVLCSLLQPFRDLIGHLLVEDEKPRWCCHAVWMGPHRCESIILGSLTWCLCKSKLWPLPEAPDIYESIAAIYTRLSGLIIHDLGQFDKKEDHSICNPSGMINSHMKTALTCLTLPLTRRHIEYIKKQEHILDMKIGCFKPLLITKALKHNLRFSQTT</sequence>
<evidence type="ECO:0000313" key="2">
    <source>
        <dbReference type="Proteomes" id="UP000531561"/>
    </source>
</evidence>
<dbReference type="AlphaFoldDB" id="A0A8H6ENL6"/>
<keyword evidence="2" id="KW-1185">Reference proteome</keyword>
<proteinExistence type="predicted"/>
<protein>
    <submittedName>
        <fullName evidence="1">Putative nuclear pore protein</fullName>
    </submittedName>
</protein>
<dbReference type="RefSeq" id="XP_037197703.1">
    <property type="nucleotide sequence ID" value="XM_037331370.1"/>
</dbReference>
<dbReference type="Proteomes" id="UP000531561">
    <property type="component" value="Unassembled WGS sequence"/>
</dbReference>
<evidence type="ECO:0000313" key="1">
    <source>
        <dbReference type="EMBL" id="KAF5878759.1"/>
    </source>
</evidence>
<reference evidence="1 2" key="1">
    <citation type="journal article" date="2020" name="Phytopathology">
        <title>A high-quality genome resource of Botrytis fragariae, a new and rapidly spreading fungal pathogen causing strawberry gray mold in the U.S.A.</title>
        <authorList>
            <person name="Wu Y."/>
            <person name="Saski C.A."/>
            <person name="Schnabel G."/>
            <person name="Xiao S."/>
            <person name="Hu M."/>
        </authorList>
    </citation>
    <scope>NUCLEOTIDE SEQUENCE [LARGE SCALE GENOMIC DNA]</scope>
    <source>
        <strain evidence="1 2">BVB16</strain>
    </source>
</reference>
<comment type="caution">
    <text evidence="1">The sequence shown here is derived from an EMBL/GenBank/DDBJ whole genome shotgun (WGS) entry which is preliminary data.</text>
</comment>
<dbReference type="GeneID" id="59255062"/>
<organism evidence="1 2">
    <name type="scientific">Botrytis fragariae</name>
    <dbReference type="NCBI Taxonomy" id="1964551"/>
    <lineage>
        <taxon>Eukaryota</taxon>
        <taxon>Fungi</taxon>
        <taxon>Dikarya</taxon>
        <taxon>Ascomycota</taxon>
        <taxon>Pezizomycotina</taxon>
        <taxon>Leotiomycetes</taxon>
        <taxon>Helotiales</taxon>
        <taxon>Sclerotiniaceae</taxon>
        <taxon>Botrytis</taxon>
    </lineage>
</organism>